<evidence type="ECO:0000256" key="5">
    <source>
        <dbReference type="ARBA" id="ARBA00022723"/>
    </source>
</evidence>
<gene>
    <name evidence="9" type="ORF">CTI12_AA320290</name>
</gene>
<dbReference type="GO" id="GO:0005739">
    <property type="term" value="C:mitochondrion"/>
    <property type="evidence" value="ECO:0007669"/>
    <property type="project" value="TreeGrafter"/>
</dbReference>
<evidence type="ECO:0000256" key="7">
    <source>
        <dbReference type="ARBA" id="ARBA00023002"/>
    </source>
</evidence>
<keyword evidence="6" id="KW-0460">Magnesium</keyword>
<sequence length="259" mass="28309">MHACWTMSICIGRHAFGDQYKATDAVIKGPGKLKLVYRMAITPLLIVPEGKNQSEQTLEQSGYVSVVADVVLVATSLTSGHQSSQQRGSVAGQPNDETLVHTFIDADTCLDSSNGCGVGLLDVTGSVSGTLAIDGPGEFHAANVTAVTRRLSNGITINEPDSSHKMLRFGYVYKEPDSLGEGTIDNFNRYRDWYNFKAFVLDQTGKTMFTFFTSATDAATGYECLKLVWMLKTPDPQLIPVEIEVTEGKNHIFQFHFSP</sequence>
<proteinExistence type="inferred from homology"/>
<name>A0A2U1N1C4_ARTAN</name>
<evidence type="ECO:0000256" key="4">
    <source>
        <dbReference type="ARBA" id="ARBA00022532"/>
    </source>
</evidence>
<evidence type="ECO:0000313" key="9">
    <source>
        <dbReference type="EMBL" id="PWA67254.1"/>
    </source>
</evidence>
<dbReference type="STRING" id="35608.A0A2U1N1C4"/>
<dbReference type="PANTHER" id="PTHR11822:SF21">
    <property type="entry name" value="ISOCITRATE DEHYDROGENASE [NADP], MITOCHONDRIAL"/>
    <property type="match status" value="1"/>
</dbReference>
<reference evidence="9 10" key="1">
    <citation type="journal article" date="2018" name="Mol. Plant">
        <title>The genome of Artemisia annua provides insight into the evolution of Asteraceae family and artemisinin biosynthesis.</title>
        <authorList>
            <person name="Shen Q."/>
            <person name="Zhang L."/>
            <person name="Liao Z."/>
            <person name="Wang S."/>
            <person name="Yan T."/>
            <person name="Shi P."/>
            <person name="Liu M."/>
            <person name="Fu X."/>
            <person name="Pan Q."/>
            <person name="Wang Y."/>
            <person name="Lv Z."/>
            <person name="Lu X."/>
            <person name="Zhang F."/>
            <person name="Jiang W."/>
            <person name="Ma Y."/>
            <person name="Chen M."/>
            <person name="Hao X."/>
            <person name="Li L."/>
            <person name="Tang Y."/>
            <person name="Lv G."/>
            <person name="Zhou Y."/>
            <person name="Sun X."/>
            <person name="Brodelius P.E."/>
            <person name="Rose J.K.C."/>
            <person name="Tang K."/>
        </authorList>
    </citation>
    <scope>NUCLEOTIDE SEQUENCE [LARGE SCALE GENOMIC DNA]</scope>
    <source>
        <strain evidence="10">cv. Huhao1</strain>
        <tissue evidence="9">Leaf</tissue>
    </source>
</reference>
<dbReference type="GO" id="GO:0046872">
    <property type="term" value="F:metal ion binding"/>
    <property type="evidence" value="ECO:0007669"/>
    <property type="project" value="UniProtKB-KW"/>
</dbReference>
<evidence type="ECO:0000256" key="6">
    <source>
        <dbReference type="ARBA" id="ARBA00022842"/>
    </source>
</evidence>
<comment type="similarity">
    <text evidence="3">Belongs to the isocitrate and isopropylmalate dehydrogenases family.</text>
</comment>
<comment type="cofactor">
    <cofactor evidence="2">
        <name>Mg(2+)</name>
        <dbReference type="ChEBI" id="CHEBI:18420"/>
    </cofactor>
</comment>
<dbReference type="GO" id="GO:0006099">
    <property type="term" value="P:tricarboxylic acid cycle"/>
    <property type="evidence" value="ECO:0007669"/>
    <property type="project" value="UniProtKB-KW"/>
</dbReference>
<evidence type="ECO:0000256" key="1">
    <source>
        <dbReference type="ARBA" id="ARBA00001936"/>
    </source>
</evidence>
<keyword evidence="4" id="KW-0816">Tricarboxylic acid cycle</keyword>
<evidence type="ECO:0000256" key="2">
    <source>
        <dbReference type="ARBA" id="ARBA00001946"/>
    </source>
</evidence>
<keyword evidence="10" id="KW-1185">Reference proteome</keyword>
<keyword evidence="7" id="KW-0560">Oxidoreductase</keyword>
<dbReference type="Gene3D" id="3.40.718.10">
    <property type="entry name" value="Isopropylmalate Dehydrogenase"/>
    <property type="match status" value="1"/>
</dbReference>
<evidence type="ECO:0000256" key="8">
    <source>
        <dbReference type="ARBA" id="ARBA00023211"/>
    </source>
</evidence>
<comment type="caution">
    <text evidence="9">The sequence shown here is derived from an EMBL/GenBank/DDBJ whole genome shotgun (WGS) entry which is preliminary data.</text>
</comment>
<comment type="cofactor">
    <cofactor evidence="1">
        <name>Mn(2+)</name>
        <dbReference type="ChEBI" id="CHEBI:29035"/>
    </cofactor>
</comment>
<accession>A0A2U1N1C4</accession>
<dbReference type="AlphaFoldDB" id="A0A2U1N1C4"/>
<evidence type="ECO:0000256" key="3">
    <source>
        <dbReference type="ARBA" id="ARBA00007769"/>
    </source>
</evidence>
<dbReference type="PANTHER" id="PTHR11822">
    <property type="entry name" value="NADP-SPECIFIC ISOCITRATE DEHYDROGENASE"/>
    <property type="match status" value="1"/>
</dbReference>
<evidence type="ECO:0000313" key="10">
    <source>
        <dbReference type="Proteomes" id="UP000245207"/>
    </source>
</evidence>
<dbReference type="GO" id="GO:0006102">
    <property type="term" value="P:isocitrate metabolic process"/>
    <property type="evidence" value="ECO:0007669"/>
    <property type="project" value="InterPro"/>
</dbReference>
<protein>
    <submittedName>
        <fullName evidence="9">Cytosolic NADP isocitrate dehydrogenase</fullName>
    </submittedName>
</protein>
<dbReference type="GO" id="GO:0006739">
    <property type="term" value="P:NADP+ metabolic process"/>
    <property type="evidence" value="ECO:0007669"/>
    <property type="project" value="TreeGrafter"/>
</dbReference>
<organism evidence="9 10">
    <name type="scientific">Artemisia annua</name>
    <name type="common">Sweet wormwood</name>
    <dbReference type="NCBI Taxonomy" id="35608"/>
    <lineage>
        <taxon>Eukaryota</taxon>
        <taxon>Viridiplantae</taxon>
        <taxon>Streptophyta</taxon>
        <taxon>Embryophyta</taxon>
        <taxon>Tracheophyta</taxon>
        <taxon>Spermatophyta</taxon>
        <taxon>Magnoliopsida</taxon>
        <taxon>eudicotyledons</taxon>
        <taxon>Gunneridae</taxon>
        <taxon>Pentapetalae</taxon>
        <taxon>asterids</taxon>
        <taxon>campanulids</taxon>
        <taxon>Asterales</taxon>
        <taxon>Asteraceae</taxon>
        <taxon>Asteroideae</taxon>
        <taxon>Anthemideae</taxon>
        <taxon>Artemisiinae</taxon>
        <taxon>Artemisia</taxon>
    </lineage>
</organism>
<dbReference type="EMBL" id="PKPP01003869">
    <property type="protein sequence ID" value="PWA67254.1"/>
    <property type="molecule type" value="Genomic_DNA"/>
</dbReference>
<keyword evidence="8" id="KW-0464">Manganese</keyword>
<dbReference type="Proteomes" id="UP000245207">
    <property type="component" value="Unassembled WGS sequence"/>
</dbReference>
<keyword evidence="5" id="KW-0479">Metal-binding</keyword>
<dbReference type="InterPro" id="IPR004790">
    <property type="entry name" value="Isocitrate_DH_NADP"/>
</dbReference>
<dbReference type="GO" id="GO:0004450">
    <property type="term" value="F:isocitrate dehydrogenase (NADP+) activity"/>
    <property type="evidence" value="ECO:0007669"/>
    <property type="project" value="InterPro"/>
</dbReference>